<dbReference type="PANTHER" id="PTHR35174">
    <property type="entry name" value="BLL7171 PROTEIN-RELATED"/>
    <property type="match status" value="1"/>
</dbReference>
<evidence type="ECO:0000313" key="5">
    <source>
        <dbReference type="EMBL" id="TWT95588.1"/>
    </source>
</evidence>
<comment type="similarity">
    <text evidence="2">Belongs to the YciI family.</text>
</comment>
<feature type="domain" description="Activator of Hsp90 ATPase homologue 1/2-like C-terminal" evidence="4">
    <location>
        <begin position="149"/>
        <end position="279"/>
    </location>
</feature>
<dbReference type="InterPro" id="IPR005545">
    <property type="entry name" value="YCII"/>
</dbReference>
<evidence type="ECO:0000256" key="2">
    <source>
        <dbReference type="ARBA" id="ARBA00007689"/>
    </source>
</evidence>
<dbReference type="Gene3D" id="3.30.70.1060">
    <property type="entry name" value="Dimeric alpha+beta barrel"/>
    <property type="match status" value="1"/>
</dbReference>
<keyword evidence="6" id="KW-1185">Reference proteome</keyword>
<gene>
    <name evidence="5" type="ORF">Pla100_32290</name>
</gene>
<sequence>MKFICMGFYDETNYQSMSDEEGQRMMEACLAYDDELRLGGHFLGGEALQSATNAVTLRMKNGSVDITDGPYVETKEILGGILLLEARDLNHAIALMSQHPGVKMGPFEIRPADEEMNQVIAARHETFLKNHGPKPSSVGNSVRLHRVFRAPAQRVYQAFIDADAMARWLPPYGFIGEVHEMDARVGGGYRMSFTNFESGQSHSFSAKYIELTPYQRIRHVDQFDDPNLPGEMLVTISLQTVSCGTELTIVQEGIPDPIPTDACYLGWQESLLQLAQLVEHTIPQDQ</sequence>
<proteinExistence type="inferred from homology"/>
<dbReference type="RefSeq" id="WP_197167975.1">
    <property type="nucleotide sequence ID" value="NZ_SJPM01000006.1"/>
</dbReference>
<evidence type="ECO:0000256" key="1">
    <source>
        <dbReference type="ARBA" id="ARBA00006817"/>
    </source>
</evidence>
<feature type="domain" description="YCII-related" evidence="3">
    <location>
        <begin position="1"/>
        <end position="111"/>
    </location>
</feature>
<dbReference type="Pfam" id="PF03795">
    <property type="entry name" value="YCII"/>
    <property type="match status" value="1"/>
</dbReference>
<dbReference type="Proteomes" id="UP000316213">
    <property type="component" value="Unassembled WGS sequence"/>
</dbReference>
<name>A0A5C6A8G2_9BACT</name>
<dbReference type="SUPFAM" id="SSF54909">
    <property type="entry name" value="Dimeric alpha+beta barrel"/>
    <property type="match status" value="1"/>
</dbReference>
<organism evidence="5 6">
    <name type="scientific">Neorhodopirellula pilleata</name>
    <dbReference type="NCBI Taxonomy" id="2714738"/>
    <lineage>
        <taxon>Bacteria</taxon>
        <taxon>Pseudomonadati</taxon>
        <taxon>Planctomycetota</taxon>
        <taxon>Planctomycetia</taxon>
        <taxon>Pirellulales</taxon>
        <taxon>Pirellulaceae</taxon>
        <taxon>Neorhodopirellula</taxon>
    </lineage>
</organism>
<evidence type="ECO:0000259" key="3">
    <source>
        <dbReference type="Pfam" id="PF03795"/>
    </source>
</evidence>
<dbReference type="PANTHER" id="PTHR35174:SF3">
    <property type="entry name" value="BLL7171 PROTEIN"/>
    <property type="match status" value="1"/>
</dbReference>
<dbReference type="Gene3D" id="3.30.530.20">
    <property type="match status" value="1"/>
</dbReference>
<comment type="caution">
    <text evidence="5">The sequence shown here is derived from an EMBL/GenBank/DDBJ whole genome shotgun (WGS) entry which is preliminary data.</text>
</comment>
<dbReference type="EMBL" id="SJPM01000006">
    <property type="protein sequence ID" value="TWT95588.1"/>
    <property type="molecule type" value="Genomic_DNA"/>
</dbReference>
<dbReference type="CDD" id="cd08895">
    <property type="entry name" value="SRPBCC_CalC_Aha1-like_2"/>
    <property type="match status" value="1"/>
</dbReference>
<evidence type="ECO:0000259" key="4">
    <source>
        <dbReference type="Pfam" id="PF08327"/>
    </source>
</evidence>
<evidence type="ECO:0000313" key="6">
    <source>
        <dbReference type="Proteomes" id="UP000316213"/>
    </source>
</evidence>
<protein>
    <submittedName>
        <fullName evidence="5">Uncharacterized protein</fullName>
    </submittedName>
</protein>
<accession>A0A5C6A8G2</accession>
<dbReference type="SUPFAM" id="SSF55961">
    <property type="entry name" value="Bet v1-like"/>
    <property type="match status" value="1"/>
</dbReference>
<comment type="similarity">
    <text evidence="1">Belongs to the AHA1 family.</text>
</comment>
<reference evidence="5 6" key="1">
    <citation type="submission" date="2019-02" db="EMBL/GenBank/DDBJ databases">
        <title>Deep-cultivation of Planctomycetes and their phenomic and genomic characterization uncovers novel biology.</title>
        <authorList>
            <person name="Wiegand S."/>
            <person name="Jogler M."/>
            <person name="Boedeker C."/>
            <person name="Pinto D."/>
            <person name="Vollmers J."/>
            <person name="Rivas-Marin E."/>
            <person name="Kohn T."/>
            <person name="Peeters S.H."/>
            <person name="Heuer A."/>
            <person name="Rast P."/>
            <person name="Oberbeckmann S."/>
            <person name="Bunk B."/>
            <person name="Jeske O."/>
            <person name="Meyerdierks A."/>
            <person name="Storesund J.E."/>
            <person name="Kallscheuer N."/>
            <person name="Luecker S."/>
            <person name="Lage O.M."/>
            <person name="Pohl T."/>
            <person name="Merkel B.J."/>
            <person name="Hornburger P."/>
            <person name="Mueller R.-W."/>
            <person name="Bruemmer F."/>
            <person name="Labrenz M."/>
            <person name="Spormann A.M."/>
            <person name="Op Den Camp H."/>
            <person name="Overmann J."/>
            <person name="Amann R."/>
            <person name="Jetten M.S.M."/>
            <person name="Mascher T."/>
            <person name="Medema M.H."/>
            <person name="Devos D.P."/>
            <person name="Kaster A.-K."/>
            <person name="Ovreas L."/>
            <person name="Rohde M."/>
            <person name="Galperin M.Y."/>
            <person name="Jogler C."/>
        </authorList>
    </citation>
    <scope>NUCLEOTIDE SEQUENCE [LARGE SCALE GENOMIC DNA]</scope>
    <source>
        <strain evidence="5 6">Pla100</strain>
    </source>
</reference>
<dbReference type="Pfam" id="PF08327">
    <property type="entry name" value="AHSA1"/>
    <property type="match status" value="1"/>
</dbReference>
<dbReference type="AlphaFoldDB" id="A0A5C6A8G2"/>
<dbReference type="InterPro" id="IPR013538">
    <property type="entry name" value="ASHA1/2-like_C"/>
</dbReference>
<dbReference type="InterPro" id="IPR023393">
    <property type="entry name" value="START-like_dom_sf"/>
</dbReference>
<dbReference type="InterPro" id="IPR011008">
    <property type="entry name" value="Dimeric_a/b-barrel"/>
</dbReference>